<feature type="domain" description="Gcp-like" evidence="1">
    <location>
        <begin position="32"/>
        <end position="225"/>
    </location>
</feature>
<dbReference type="EMBL" id="FQZP01000039">
    <property type="protein sequence ID" value="SHJ30471.1"/>
    <property type="molecule type" value="Genomic_DNA"/>
</dbReference>
<dbReference type="NCBIfam" id="TIGR03725">
    <property type="entry name" value="T6A_YeaZ"/>
    <property type="match status" value="1"/>
</dbReference>
<name>A0A1M6I7K6_9FIRM</name>
<protein>
    <submittedName>
        <fullName evidence="2">tRNA threonylcarbamoyladenosine biosynthesis protein TsaB</fullName>
    </submittedName>
</protein>
<evidence type="ECO:0000313" key="3">
    <source>
        <dbReference type="Proteomes" id="UP000324781"/>
    </source>
</evidence>
<dbReference type="Proteomes" id="UP000324781">
    <property type="component" value="Unassembled WGS sequence"/>
</dbReference>
<reference evidence="2 3" key="1">
    <citation type="submission" date="2016-11" db="EMBL/GenBank/DDBJ databases">
        <authorList>
            <person name="Varghese N."/>
            <person name="Submissions S."/>
        </authorList>
    </citation>
    <scope>NUCLEOTIDE SEQUENCE [LARGE SCALE GENOMIC DNA]</scope>
    <source>
        <strain evidence="2 3">DSM 19027</strain>
    </source>
</reference>
<dbReference type="PANTHER" id="PTHR11735">
    <property type="entry name" value="TRNA N6-ADENOSINE THREONYLCARBAMOYLTRANSFERASE"/>
    <property type="match status" value="1"/>
</dbReference>
<organism evidence="2 3">
    <name type="scientific">Thermoclostridium caenicola</name>
    <dbReference type="NCBI Taxonomy" id="659425"/>
    <lineage>
        <taxon>Bacteria</taxon>
        <taxon>Bacillati</taxon>
        <taxon>Bacillota</taxon>
        <taxon>Clostridia</taxon>
        <taxon>Eubacteriales</taxon>
        <taxon>Oscillospiraceae</taxon>
        <taxon>Thermoclostridium</taxon>
    </lineage>
</organism>
<dbReference type="CDD" id="cd24032">
    <property type="entry name" value="ASKHA_NBD_TsaB"/>
    <property type="match status" value="1"/>
</dbReference>
<dbReference type="RefSeq" id="WP_149679164.1">
    <property type="nucleotide sequence ID" value="NZ_DAONMB010000001.1"/>
</dbReference>
<proteinExistence type="predicted"/>
<evidence type="ECO:0000313" key="2">
    <source>
        <dbReference type="EMBL" id="SHJ30471.1"/>
    </source>
</evidence>
<dbReference type="Pfam" id="PF00814">
    <property type="entry name" value="TsaD"/>
    <property type="match status" value="1"/>
</dbReference>
<dbReference type="GO" id="GO:0002949">
    <property type="term" value="P:tRNA threonylcarbamoyladenosine modification"/>
    <property type="evidence" value="ECO:0007669"/>
    <property type="project" value="InterPro"/>
</dbReference>
<dbReference type="GO" id="GO:0005829">
    <property type="term" value="C:cytosol"/>
    <property type="evidence" value="ECO:0007669"/>
    <property type="project" value="TreeGrafter"/>
</dbReference>
<dbReference type="Gene3D" id="3.30.420.40">
    <property type="match status" value="2"/>
</dbReference>
<accession>A0A1M6I7K6</accession>
<dbReference type="InterPro" id="IPR000905">
    <property type="entry name" value="Gcp-like_dom"/>
</dbReference>
<gene>
    <name evidence="2" type="ORF">SAMN05444373_103926</name>
</gene>
<dbReference type="OrthoDB" id="9784166at2"/>
<dbReference type="SUPFAM" id="SSF53067">
    <property type="entry name" value="Actin-like ATPase domain"/>
    <property type="match status" value="2"/>
</dbReference>
<sequence>MKILAVETATLTASCAVVENGRVLGELTTSHAKTHSQQLVPMIQSLLELLDLKANQIDLYAASIGPGSFTGLRIGIVTVKGMAYALKKPVCGIPTLDALAYSVNDFKGVVCPMMDARNNQVYTAIYRKNHGEFRRVSDYFGIHVTELAGRLDAFGEEVLLLGDGAPLHHETMQGLIRQPVLQADKALFLPRAACTALLAEKQAQEGSLSSPYELEPFYLRKSQAERMKELGASQV</sequence>
<evidence type="ECO:0000259" key="1">
    <source>
        <dbReference type="Pfam" id="PF00814"/>
    </source>
</evidence>
<keyword evidence="3" id="KW-1185">Reference proteome</keyword>
<dbReference type="InterPro" id="IPR043129">
    <property type="entry name" value="ATPase_NBD"/>
</dbReference>
<dbReference type="PANTHER" id="PTHR11735:SF11">
    <property type="entry name" value="TRNA THREONYLCARBAMOYLADENOSINE BIOSYNTHESIS PROTEIN TSAB"/>
    <property type="match status" value="1"/>
</dbReference>
<dbReference type="InterPro" id="IPR022496">
    <property type="entry name" value="T6A_TsaB"/>
</dbReference>
<dbReference type="AlphaFoldDB" id="A0A1M6I7K6"/>